<evidence type="ECO:0000313" key="1">
    <source>
        <dbReference type="EMBL" id="GAM77261.1"/>
    </source>
</evidence>
<dbReference type="InterPro" id="IPR043148">
    <property type="entry name" value="TagF_C"/>
</dbReference>
<comment type="caution">
    <text evidence="1">The sequence shown here is derived from an EMBL/GenBank/DDBJ whole genome shotgun (WGS) entry which is preliminary data.</text>
</comment>
<name>A0A0B8QF84_9VIBR</name>
<dbReference type="STRING" id="1481914.JCM19241_1731"/>
<dbReference type="EMBL" id="BBSC01000008">
    <property type="protein sequence ID" value="GAM77261.1"/>
    <property type="molecule type" value="Genomic_DNA"/>
</dbReference>
<reference evidence="1 2" key="2">
    <citation type="submission" date="2015-01" db="EMBL/GenBank/DDBJ databases">
        <authorList>
            <consortium name="NBRP consortium"/>
            <person name="Sawabe T."/>
            <person name="Meirelles P."/>
            <person name="Feng G."/>
            <person name="Sayaka M."/>
            <person name="Hattori M."/>
            <person name="Ohkuma M."/>
        </authorList>
    </citation>
    <scope>NUCLEOTIDE SEQUENCE [LARGE SCALE GENOMIC DNA]</scope>
    <source>
        <strain evidence="2">JCM 19241</strain>
    </source>
</reference>
<proteinExistence type="predicted"/>
<dbReference type="SUPFAM" id="SSF53756">
    <property type="entry name" value="UDP-Glycosyltransferase/glycogen phosphorylase"/>
    <property type="match status" value="1"/>
</dbReference>
<organism evidence="1 2">
    <name type="scientific">Vibrio ishigakensis</name>
    <dbReference type="NCBI Taxonomy" id="1481914"/>
    <lineage>
        <taxon>Bacteria</taxon>
        <taxon>Pseudomonadati</taxon>
        <taxon>Pseudomonadota</taxon>
        <taxon>Gammaproteobacteria</taxon>
        <taxon>Vibrionales</taxon>
        <taxon>Vibrionaceae</taxon>
        <taxon>Vibrio</taxon>
    </lineage>
</organism>
<dbReference type="Proteomes" id="UP000031666">
    <property type="component" value="Unassembled WGS sequence"/>
</dbReference>
<dbReference type="AlphaFoldDB" id="A0A0B8QF84"/>
<evidence type="ECO:0000313" key="2">
    <source>
        <dbReference type="Proteomes" id="UP000031666"/>
    </source>
</evidence>
<protein>
    <submittedName>
        <fullName evidence="1">CDP-glycerol</fullName>
    </submittedName>
</protein>
<reference evidence="1 2" key="1">
    <citation type="submission" date="2015-01" db="EMBL/GenBank/DDBJ databases">
        <title>Vibrio sp. C94 JCM 19241 whole genome shotgun sequence.</title>
        <authorList>
            <person name="Sawabe T."/>
            <person name="Meirelles P."/>
            <person name="Feng G."/>
            <person name="Sayaka M."/>
            <person name="Hattori M."/>
            <person name="Ohkuma M."/>
        </authorList>
    </citation>
    <scope>NUCLEOTIDE SEQUENCE [LARGE SCALE GENOMIC DNA]</scope>
    <source>
        <strain evidence="2">JCM 19241</strain>
    </source>
</reference>
<dbReference type="Gene3D" id="3.40.50.12580">
    <property type="match status" value="1"/>
</dbReference>
<sequence>MLAKRHGFFKVVETGWPNLDPLFLPEEKNPYISVEDSRPTVLLCSTFSEKLSCAPIVFDTVKALANSGKWRWLVQFHPKMDPAVVEKYKSIQSSNLQFVETDNVLPLLKAADVMLCDTSSMLIMFLLQGKPVVTFRNQSPGKHLIDITKVSDIEGAIERALAKPSDTMSAIDNFCNLVHPYKDGNSSQRVLEATDLMIKSGLKRLKPKPLNLVRKFKLRKKLNYWGR</sequence>
<accession>A0A0B8QF84</accession>
<gene>
    <name evidence="1" type="ORF">JCM19241_1731</name>
</gene>